<evidence type="ECO:0000313" key="3">
    <source>
        <dbReference type="Proteomes" id="UP000887116"/>
    </source>
</evidence>
<dbReference type="Proteomes" id="UP000887116">
    <property type="component" value="Unassembled WGS sequence"/>
</dbReference>
<accession>A0A8X6F4V4</accession>
<protein>
    <submittedName>
        <fullName evidence="2">Uncharacterized protein</fullName>
    </submittedName>
</protein>
<evidence type="ECO:0000256" key="1">
    <source>
        <dbReference type="SAM" id="MobiDB-lite"/>
    </source>
</evidence>
<name>A0A8X6F4V4_TRICU</name>
<dbReference type="AlphaFoldDB" id="A0A8X6F4V4"/>
<evidence type="ECO:0000313" key="2">
    <source>
        <dbReference type="EMBL" id="GFQ70167.1"/>
    </source>
</evidence>
<feature type="region of interest" description="Disordered" evidence="1">
    <location>
        <begin position="1"/>
        <end position="33"/>
    </location>
</feature>
<reference evidence="2" key="1">
    <citation type="submission" date="2020-07" db="EMBL/GenBank/DDBJ databases">
        <title>Multicomponent nature underlies the extraordinary mechanical properties of spider dragline silk.</title>
        <authorList>
            <person name="Kono N."/>
            <person name="Nakamura H."/>
            <person name="Mori M."/>
            <person name="Yoshida Y."/>
            <person name="Ohtoshi R."/>
            <person name="Malay A.D."/>
            <person name="Moran D.A.P."/>
            <person name="Tomita M."/>
            <person name="Numata K."/>
            <person name="Arakawa K."/>
        </authorList>
    </citation>
    <scope>NUCLEOTIDE SEQUENCE</scope>
</reference>
<organism evidence="2 3">
    <name type="scientific">Trichonephila clavata</name>
    <name type="common">Joro spider</name>
    <name type="synonym">Nephila clavata</name>
    <dbReference type="NCBI Taxonomy" id="2740835"/>
    <lineage>
        <taxon>Eukaryota</taxon>
        <taxon>Metazoa</taxon>
        <taxon>Ecdysozoa</taxon>
        <taxon>Arthropoda</taxon>
        <taxon>Chelicerata</taxon>
        <taxon>Arachnida</taxon>
        <taxon>Araneae</taxon>
        <taxon>Araneomorphae</taxon>
        <taxon>Entelegynae</taxon>
        <taxon>Araneoidea</taxon>
        <taxon>Nephilidae</taxon>
        <taxon>Trichonephila</taxon>
    </lineage>
</organism>
<proteinExistence type="predicted"/>
<keyword evidence="3" id="KW-1185">Reference proteome</keyword>
<dbReference type="EMBL" id="BMAO01020823">
    <property type="protein sequence ID" value="GFQ70167.1"/>
    <property type="molecule type" value="Genomic_DNA"/>
</dbReference>
<feature type="non-terminal residue" evidence="2">
    <location>
        <position position="294"/>
    </location>
</feature>
<comment type="caution">
    <text evidence="2">The sequence shown here is derived from an EMBL/GenBank/DDBJ whole genome shotgun (WGS) entry which is preliminary data.</text>
</comment>
<sequence>VYGQSQEISSSLRRDSDSSGWNGSSFPMQGKGLRIPESFNRTYLCNEHPEFCEKPEDSDLKDYCLVNPAICLGDTSDLLLPKKNMSNSTMQEFYQAMLDIQLTHNISQNESNTWGWSVFTESNMSTTLALDPEVGLHGLCYSSNFHIDDSEEPEIFESTLVDPMYKFELLVPAEEAIFIERPTVTFSIHSPYHFDNNTFFKDKLNLGSSYDINIRLEEQHFLPSPFLTDCMDYHDLWEANGRNGPRSQIQCKDLCWEPYYDICEGCDDDLLVFEKPEICTRGKLPVMKLPLLAM</sequence>
<gene>
    <name evidence="2" type="primary">NCL1_34368</name>
    <name evidence="2" type="ORF">TNCT_318421</name>
</gene>